<reference evidence="2" key="1">
    <citation type="submission" date="2023-01" db="EMBL/GenBank/DDBJ databases">
        <authorList>
            <person name="Bendele M."/>
            <person name="Baldwin A.R."/>
            <person name="Chauncey H.A."/>
            <person name="Connelly K.A."/>
            <person name="Daniel I."/>
            <person name="Fitzgerald E.B."/>
            <person name="McKinney B.E."/>
            <person name="Murray D.M."/>
            <person name="Parshall S."/>
            <person name="Stokes L.T."/>
            <person name="Tanaka K.N."/>
            <person name="Vinson E.C."/>
            <person name="Klevikis C."/>
            <person name="Temple L."/>
            <person name="Utz L."/>
            <person name="Rinehart C.A."/>
            <person name="Garlena R.A."/>
            <person name="Russell D.A."/>
            <person name="Jacobs-Sera D."/>
            <person name="Hatfull G.F."/>
        </authorList>
    </citation>
    <scope>NUCLEOTIDE SEQUENCE [LARGE SCALE GENOMIC DNA]</scope>
</reference>
<gene>
    <name evidence="1" type="primary">41</name>
    <name evidence="1" type="ORF">SEA_CARON_41</name>
</gene>
<sequence length="125" mass="13461">MTFATLLASLTHRKSPLVGGDYIGSLPEPIVDPFTGGGSIVTSEVADSTRHKVLIDLDVPAYLVESSTPGHCHLYIDKEVNASDVFAILDAFAKAGIVERGYATASRRRGYSALRLPWIKKTPGF</sequence>
<evidence type="ECO:0000313" key="2">
    <source>
        <dbReference type="Proteomes" id="UP001219759"/>
    </source>
</evidence>
<dbReference type="Proteomes" id="UP001219759">
    <property type="component" value="Segment"/>
</dbReference>
<keyword evidence="2" id="KW-1185">Reference proteome</keyword>
<proteinExistence type="predicted"/>
<accession>A0AAE9ZK19</accession>
<dbReference type="EMBL" id="OQ190481">
    <property type="protein sequence ID" value="WDS52067.1"/>
    <property type="molecule type" value="Genomic_DNA"/>
</dbReference>
<evidence type="ECO:0000313" key="1">
    <source>
        <dbReference type="EMBL" id="WDS52067.1"/>
    </source>
</evidence>
<name>A0AAE9ZK19_9CAUD</name>
<organism evidence="1 2">
    <name type="scientific">Microbacterium phage Caron</name>
    <dbReference type="NCBI Taxonomy" id="3028494"/>
    <lineage>
        <taxon>Viruses</taxon>
        <taxon>Duplodnaviria</taxon>
        <taxon>Heunggongvirae</taxon>
        <taxon>Uroviricota</taxon>
        <taxon>Caudoviricetes</taxon>
        <taxon>Casidaviridae</taxon>
        <taxon>Barnstormervirus</taxon>
        <taxon>Barnstormervirus caron</taxon>
    </lineage>
</organism>
<protein>
    <submittedName>
        <fullName evidence="1">Uncharacterized protein</fullName>
    </submittedName>
</protein>